<feature type="domain" description="SURP motif" evidence="9">
    <location>
        <begin position="59"/>
        <end position="101"/>
    </location>
</feature>
<dbReference type="Pfam" id="PF12230">
    <property type="entry name" value="PRP21_like_P"/>
    <property type="match status" value="1"/>
</dbReference>
<dbReference type="GO" id="GO:0071004">
    <property type="term" value="C:U2-type prespliceosome"/>
    <property type="evidence" value="ECO:0007669"/>
    <property type="project" value="TreeGrafter"/>
</dbReference>
<dbReference type="GO" id="GO:0071013">
    <property type="term" value="C:catalytic step 2 spliceosome"/>
    <property type="evidence" value="ECO:0007669"/>
    <property type="project" value="TreeGrafter"/>
</dbReference>
<dbReference type="FunFam" id="1.10.10.790:FF:000001">
    <property type="entry name" value="Splicing factor 3a, subunit 1"/>
    <property type="match status" value="1"/>
</dbReference>
<dbReference type="PANTHER" id="PTHR15316:SF1">
    <property type="entry name" value="SPLICING FACTOR 3A SUBUNIT 1"/>
    <property type="match status" value="1"/>
</dbReference>
<organism evidence="10 11">
    <name type="scientific">Coptis chinensis</name>
    <dbReference type="NCBI Taxonomy" id="261450"/>
    <lineage>
        <taxon>Eukaryota</taxon>
        <taxon>Viridiplantae</taxon>
        <taxon>Streptophyta</taxon>
        <taxon>Embryophyta</taxon>
        <taxon>Tracheophyta</taxon>
        <taxon>Spermatophyta</taxon>
        <taxon>Magnoliopsida</taxon>
        <taxon>Ranunculales</taxon>
        <taxon>Ranunculaceae</taxon>
        <taxon>Coptidoideae</taxon>
        <taxon>Coptis</taxon>
    </lineage>
</organism>
<dbReference type="GO" id="GO:0005686">
    <property type="term" value="C:U2 snRNP"/>
    <property type="evidence" value="ECO:0007669"/>
    <property type="project" value="TreeGrafter"/>
</dbReference>
<dbReference type="SUPFAM" id="SSF54236">
    <property type="entry name" value="Ubiquitin-like"/>
    <property type="match status" value="1"/>
</dbReference>
<dbReference type="InterPro" id="IPR045146">
    <property type="entry name" value="SF3A1"/>
</dbReference>
<name>A0A835M496_9MAGN</name>
<dbReference type="CDD" id="cd01800">
    <property type="entry name" value="Ubl_SF3a120"/>
    <property type="match status" value="1"/>
</dbReference>
<dbReference type="AlphaFoldDB" id="A0A835M496"/>
<dbReference type="OrthoDB" id="447637at2759"/>
<evidence type="ECO:0000256" key="5">
    <source>
        <dbReference type="ARBA" id="ARBA00023187"/>
    </source>
</evidence>
<dbReference type="PROSITE" id="PS50053">
    <property type="entry name" value="UBIQUITIN_2"/>
    <property type="match status" value="1"/>
</dbReference>
<evidence type="ECO:0000259" key="9">
    <source>
        <dbReference type="PROSITE" id="PS50128"/>
    </source>
</evidence>
<sequence>MLTTMQLFPLPAPPLDGIFAVSHGVTGNSKPHGKGPIPTVATHTRSIGMIHPPLDMRSIVDKTAHFVATHGPDFEKRVMVNNEGKPKFSFLKWSDPYHAYYQHRLTELRFEVVHPSPSHPEESVVSAAASCTTDGNETVADVDATLAGPSARFGLVRRALEPPECEQYTVRHPEGITGEELDIIKLTAQFVARNGKSFLTGLAIREINKPHFQFLKPTNSKYLPFTKYSDVYSKVLMPPMGLIDKLRSVADLATVLEHCLHRLDWERCQEQDKQKAEVEIQQERVQMALIDWHDFYVVETIEFTDDEDAELPPSMTLAEVMSWSNISAMEDQPEVVERGNEAGMEIDEEEVHLVEEGMKAACLEETVWNMSERKAAAPGQPEPPMRIVKSWKRPEDRISAQRNPTKFVASPITGELIPINEMAEHMRISLIDPKFKEQKDRKMAEIRETTLAHDDEMVSNIVGLARTRPDIFGTTEEEVSNAVKEVIEKKKDEHPTQVIWDGPTGSTRITANQAMFRNVSEEEHTDAANSKTRTIPWVSAPPRPDLASVHPLPPPLPPLAFMNLPDRPLPTSPGSHFTRLGGSRSFTPLLIPPHVYVIPPPPLPQGMPPPPPKEAPPPLPDEPESKRQRIDFSLMSEEQFLAQNQGRIRITINVPNIDEGNLKGQHLEIVVDDLSETVSSLKEKIAGEVQLPANKQKLSGRAGFLKDNMSLAYYNIGDEETLTLALRERGGRKR</sequence>
<dbReference type="PANTHER" id="PTHR15316">
    <property type="entry name" value="SPLICEOSOME ASSOCIATED PROTEIN 114/SWAP SPLICING FACTOR-RELATED"/>
    <property type="match status" value="1"/>
</dbReference>
<feature type="region of interest" description="Disordered" evidence="7">
    <location>
        <begin position="600"/>
        <end position="625"/>
    </location>
</feature>
<comment type="subcellular location">
    <subcellularLocation>
        <location evidence="1">Nucleus</location>
    </subcellularLocation>
</comment>
<reference evidence="10 11" key="1">
    <citation type="submission" date="2020-10" db="EMBL/GenBank/DDBJ databases">
        <title>The Coptis chinensis genome and diversification of protoberbering-type alkaloids.</title>
        <authorList>
            <person name="Wang B."/>
            <person name="Shu S."/>
            <person name="Song C."/>
            <person name="Liu Y."/>
        </authorList>
    </citation>
    <scope>NUCLEOTIDE SEQUENCE [LARGE SCALE GENOMIC DNA]</scope>
    <source>
        <strain evidence="10">HL-2020</strain>
        <tissue evidence="10">Leaf</tissue>
    </source>
</reference>
<feature type="compositionally biased region" description="Pro residues" evidence="7">
    <location>
        <begin position="600"/>
        <end position="620"/>
    </location>
</feature>
<feature type="domain" description="Ubiquitin-like" evidence="8">
    <location>
        <begin position="650"/>
        <end position="731"/>
    </location>
</feature>
<dbReference type="Gene3D" id="1.10.10.790">
    <property type="entry name" value="Surp module"/>
    <property type="match status" value="2"/>
</dbReference>
<dbReference type="SUPFAM" id="SSF109905">
    <property type="entry name" value="Surp module (SWAP domain)"/>
    <property type="match status" value="2"/>
</dbReference>
<dbReference type="Gene3D" id="3.10.20.90">
    <property type="entry name" value="Phosphatidylinositol 3-kinase Catalytic Subunit, Chain A, domain 1"/>
    <property type="match status" value="1"/>
</dbReference>
<comment type="caution">
    <text evidence="10">The sequence shown here is derived from an EMBL/GenBank/DDBJ whole genome shotgun (WGS) entry which is preliminary data.</text>
</comment>
<dbReference type="FunFam" id="1.10.10.790:FF:000002">
    <property type="entry name" value="Splicing factor 3A subunit 1"/>
    <property type="match status" value="1"/>
</dbReference>
<evidence type="ECO:0000256" key="6">
    <source>
        <dbReference type="ARBA" id="ARBA00023242"/>
    </source>
</evidence>
<dbReference type="InterPro" id="IPR022030">
    <property type="entry name" value="SF3A1_dom"/>
</dbReference>
<feature type="domain" description="SURP motif" evidence="9">
    <location>
        <begin position="183"/>
        <end position="225"/>
    </location>
</feature>
<dbReference type="SMART" id="SM00213">
    <property type="entry name" value="UBQ"/>
    <property type="match status" value="1"/>
</dbReference>
<evidence type="ECO:0000256" key="3">
    <source>
        <dbReference type="ARBA" id="ARBA00022728"/>
    </source>
</evidence>
<dbReference type="FunFam" id="3.10.20.90:FF:000178">
    <property type="entry name" value="Probable splicing factor 3A subunit 1"/>
    <property type="match status" value="1"/>
</dbReference>
<keyword evidence="6" id="KW-0539">Nucleus</keyword>
<evidence type="ECO:0000256" key="1">
    <source>
        <dbReference type="ARBA" id="ARBA00004123"/>
    </source>
</evidence>
<dbReference type="GO" id="GO:0000381">
    <property type="term" value="P:regulation of alternative mRNA splicing, via spliceosome"/>
    <property type="evidence" value="ECO:0007669"/>
    <property type="project" value="TreeGrafter"/>
</dbReference>
<dbReference type="InterPro" id="IPR035967">
    <property type="entry name" value="SWAP/Surp_sf"/>
</dbReference>
<dbReference type="InterPro" id="IPR000061">
    <property type="entry name" value="Surp"/>
</dbReference>
<dbReference type="Pfam" id="PF01805">
    <property type="entry name" value="Surp"/>
    <property type="match status" value="2"/>
</dbReference>
<accession>A0A835M496</accession>
<dbReference type="GO" id="GO:0045292">
    <property type="term" value="P:mRNA cis splicing, via spliceosome"/>
    <property type="evidence" value="ECO:0007669"/>
    <property type="project" value="InterPro"/>
</dbReference>
<dbReference type="EMBL" id="JADFTS010000004">
    <property type="protein sequence ID" value="KAF9610181.1"/>
    <property type="molecule type" value="Genomic_DNA"/>
</dbReference>
<dbReference type="InterPro" id="IPR029071">
    <property type="entry name" value="Ubiquitin-like_domsf"/>
</dbReference>
<proteinExistence type="predicted"/>
<evidence type="ECO:0000259" key="8">
    <source>
        <dbReference type="PROSITE" id="PS50053"/>
    </source>
</evidence>
<evidence type="ECO:0000256" key="2">
    <source>
        <dbReference type="ARBA" id="ARBA00022664"/>
    </source>
</evidence>
<dbReference type="Pfam" id="PF00240">
    <property type="entry name" value="ubiquitin"/>
    <property type="match status" value="1"/>
</dbReference>
<gene>
    <name evidence="10" type="ORF">IFM89_020690</name>
</gene>
<dbReference type="InterPro" id="IPR000626">
    <property type="entry name" value="Ubiquitin-like_dom"/>
</dbReference>
<dbReference type="GO" id="GO:0003723">
    <property type="term" value="F:RNA binding"/>
    <property type="evidence" value="ECO:0007669"/>
    <property type="project" value="InterPro"/>
</dbReference>
<keyword evidence="2" id="KW-0507">mRNA processing</keyword>
<dbReference type="Proteomes" id="UP000631114">
    <property type="component" value="Unassembled WGS sequence"/>
</dbReference>
<dbReference type="SMART" id="SM00648">
    <property type="entry name" value="SWAP"/>
    <property type="match status" value="2"/>
</dbReference>
<keyword evidence="4" id="KW-0677">Repeat</keyword>
<evidence type="ECO:0000313" key="10">
    <source>
        <dbReference type="EMBL" id="KAF9610181.1"/>
    </source>
</evidence>
<keyword evidence="3" id="KW-0747">Spliceosome</keyword>
<evidence type="ECO:0000256" key="7">
    <source>
        <dbReference type="SAM" id="MobiDB-lite"/>
    </source>
</evidence>
<protein>
    <recommendedName>
        <fullName evidence="12">Splicing factor 3A subunit 1</fullName>
    </recommendedName>
</protein>
<evidence type="ECO:0000313" key="11">
    <source>
        <dbReference type="Proteomes" id="UP000631114"/>
    </source>
</evidence>
<evidence type="ECO:0000256" key="4">
    <source>
        <dbReference type="ARBA" id="ARBA00022737"/>
    </source>
</evidence>
<dbReference type="PROSITE" id="PS50128">
    <property type="entry name" value="SURP"/>
    <property type="match status" value="2"/>
</dbReference>
<keyword evidence="5" id="KW-0508">mRNA splicing</keyword>
<evidence type="ECO:0008006" key="12">
    <source>
        <dbReference type="Google" id="ProtNLM"/>
    </source>
</evidence>
<dbReference type="InterPro" id="IPR035563">
    <property type="entry name" value="SF3As1_ubi"/>
</dbReference>
<keyword evidence="11" id="KW-1185">Reference proteome</keyword>